<reference evidence="1 2" key="1">
    <citation type="journal article" date="2021" name="Elife">
        <title>Chloroplast acquisition without the gene transfer in kleptoplastic sea slugs, Plakobranchus ocellatus.</title>
        <authorList>
            <person name="Maeda T."/>
            <person name="Takahashi S."/>
            <person name="Yoshida T."/>
            <person name="Shimamura S."/>
            <person name="Takaki Y."/>
            <person name="Nagai Y."/>
            <person name="Toyoda A."/>
            <person name="Suzuki Y."/>
            <person name="Arimoto A."/>
            <person name="Ishii H."/>
            <person name="Satoh N."/>
            <person name="Nishiyama T."/>
            <person name="Hasebe M."/>
            <person name="Maruyama T."/>
            <person name="Minagawa J."/>
            <person name="Obokata J."/>
            <person name="Shigenobu S."/>
        </authorList>
    </citation>
    <scope>NUCLEOTIDE SEQUENCE [LARGE SCALE GENOMIC DNA]</scope>
</reference>
<dbReference type="AlphaFoldDB" id="A0AAV3ZMS3"/>
<gene>
    <name evidence="1" type="ORF">PoB_002348500</name>
</gene>
<protein>
    <recommendedName>
        <fullName evidence="3">SMP-30/Gluconolactonase/LRE-like region domain-containing protein</fullName>
    </recommendedName>
</protein>
<dbReference type="EMBL" id="BLXT01002712">
    <property type="protein sequence ID" value="GFN96979.1"/>
    <property type="molecule type" value="Genomic_DNA"/>
</dbReference>
<dbReference type="Proteomes" id="UP000735302">
    <property type="component" value="Unassembled WGS sequence"/>
</dbReference>
<evidence type="ECO:0000313" key="1">
    <source>
        <dbReference type="EMBL" id="GFN96979.1"/>
    </source>
</evidence>
<dbReference type="SUPFAM" id="SSF101898">
    <property type="entry name" value="NHL repeat"/>
    <property type="match status" value="1"/>
</dbReference>
<evidence type="ECO:0000313" key="2">
    <source>
        <dbReference type="Proteomes" id="UP000735302"/>
    </source>
</evidence>
<keyword evidence="2" id="KW-1185">Reference proteome</keyword>
<organism evidence="1 2">
    <name type="scientific">Plakobranchus ocellatus</name>
    <dbReference type="NCBI Taxonomy" id="259542"/>
    <lineage>
        <taxon>Eukaryota</taxon>
        <taxon>Metazoa</taxon>
        <taxon>Spiralia</taxon>
        <taxon>Lophotrochozoa</taxon>
        <taxon>Mollusca</taxon>
        <taxon>Gastropoda</taxon>
        <taxon>Heterobranchia</taxon>
        <taxon>Euthyneura</taxon>
        <taxon>Panpulmonata</taxon>
        <taxon>Sacoglossa</taxon>
        <taxon>Placobranchoidea</taxon>
        <taxon>Plakobranchidae</taxon>
        <taxon>Plakobranchus</taxon>
    </lineage>
</organism>
<dbReference type="Gene3D" id="2.120.10.30">
    <property type="entry name" value="TolB, C-terminal domain"/>
    <property type="match status" value="1"/>
</dbReference>
<sequence>MNISLAGSSVQPRCMDITEDVYLMCPTYDDTIARVQVDTGTVVFDHSVPQIGNPSGVTITSDGSILVTDRLNKTLNLVSSKGVWLKQFWSAPSDGDQDDELLSVSTHGTVCVCVTWHGSVYVLDCL</sequence>
<proteinExistence type="predicted"/>
<name>A0AAV3ZMS3_9GAST</name>
<accession>A0AAV3ZMS3</accession>
<evidence type="ECO:0008006" key="3">
    <source>
        <dbReference type="Google" id="ProtNLM"/>
    </source>
</evidence>
<dbReference type="InterPro" id="IPR011042">
    <property type="entry name" value="6-blade_b-propeller_TolB-like"/>
</dbReference>
<comment type="caution">
    <text evidence="1">The sequence shown here is derived from an EMBL/GenBank/DDBJ whole genome shotgun (WGS) entry which is preliminary data.</text>
</comment>